<dbReference type="Proteomes" id="UP000064243">
    <property type="component" value="Unassembled WGS sequence"/>
</dbReference>
<dbReference type="InterPro" id="IPR050155">
    <property type="entry name" value="HAD-like_hydrolase_sf"/>
</dbReference>
<evidence type="ECO:0000256" key="3">
    <source>
        <dbReference type="ARBA" id="ARBA00004818"/>
    </source>
</evidence>
<dbReference type="HAMAP" id="MF_00495">
    <property type="entry name" value="GPH_hydrolase_bact"/>
    <property type="match status" value="1"/>
</dbReference>
<dbReference type="PANTHER" id="PTHR43434:SF1">
    <property type="entry name" value="PHOSPHOGLYCOLATE PHOSPHATASE"/>
    <property type="match status" value="1"/>
</dbReference>
<keyword evidence="9 11" id="KW-0119">Carbohydrate metabolism</keyword>
<keyword evidence="8 11" id="KW-0460">Magnesium</keyword>
<dbReference type="SFLD" id="SFLDG01129">
    <property type="entry name" value="C1.5:_HAD__Beta-PGM__Phosphata"/>
    <property type="match status" value="1"/>
</dbReference>
<feature type="active site" description="Nucleophile" evidence="11">
    <location>
        <position position="13"/>
    </location>
</feature>
<evidence type="ECO:0000313" key="13">
    <source>
        <dbReference type="Proteomes" id="UP000064243"/>
    </source>
</evidence>
<dbReference type="NCBIfam" id="NF009695">
    <property type="entry name" value="PRK13222.1-2"/>
    <property type="match status" value="1"/>
</dbReference>
<dbReference type="NCBIfam" id="TIGR01549">
    <property type="entry name" value="HAD-SF-IA-v1"/>
    <property type="match status" value="1"/>
</dbReference>
<keyword evidence="6 11" id="KW-0479">Metal-binding</keyword>
<keyword evidence="7 11" id="KW-0378">Hydrolase</keyword>
<dbReference type="eggNOG" id="COG0546">
    <property type="taxonomic scope" value="Bacteria"/>
</dbReference>
<dbReference type="InterPro" id="IPR037512">
    <property type="entry name" value="PGPase_prok"/>
</dbReference>
<evidence type="ECO:0000256" key="8">
    <source>
        <dbReference type="ARBA" id="ARBA00022842"/>
    </source>
</evidence>
<comment type="cofactor">
    <cofactor evidence="2 11">
        <name>Mg(2+)</name>
        <dbReference type="ChEBI" id="CHEBI:18420"/>
    </cofactor>
</comment>
<organism evidence="12 13">
    <name type="scientific">Thiobacillus denitrificans</name>
    <dbReference type="NCBI Taxonomy" id="36861"/>
    <lineage>
        <taxon>Bacteria</taxon>
        <taxon>Pseudomonadati</taxon>
        <taxon>Pseudomonadota</taxon>
        <taxon>Betaproteobacteria</taxon>
        <taxon>Nitrosomonadales</taxon>
        <taxon>Thiobacillaceae</taxon>
        <taxon>Thiobacillus</taxon>
    </lineage>
</organism>
<sequence>MNFPINIKAVVIDLDGTLLDTAPDLAHAAELMMAELGRPCPSLETISTYIGNGVSRLVKRVLTGEMDAEPDAALFEQAIASYQKHYGAHVSLHSRPYPGVVEGLDAFKAMGVHVACITNKAEQFTHPLLKDTGLFDYFELILSGDTLPKRKPDPLPLLHACEVFEVTPAELLLIGDSLNDTQAARAAGCPVFCVPYGYNRGRPVAELDLDAVVPSLVEAAKMVQKA</sequence>
<protein>
    <recommendedName>
        <fullName evidence="5 11">Phosphoglycolate phosphatase</fullName>
        <shortName evidence="11">PGP</shortName>
        <shortName evidence="11">PGPase</shortName>
        <ecNumber evidence="5 11">3.1.3.18</ecNumber>
    </recommendedName>
</protein>
<dbReference type="SUPFAM" id="SSF56784">
    <property type="entry name" value="HAD-like"/>
    <property type="match status" value="1"/>
</dbReference>
<dbReference type="NCBIfam" id="TIGR01509">
    <property type="entry name" value="HAD-SF-IA-v3"/>
    <property type="match status" value="1"/>
</dbReference>
<dbReference type="InterPro" id="IPR023214">
    <property type="entry name" value="HAD_sf"/>
</dbReference>
<comment type="pathway">
    <text evidence="3 11">Organic acid metabolism; glycolate biosynthesis; glycolate from 2-phosphoglycolate: step 1/1.</text>
</comment>
<dbReference type="InterPro" id="IPR036412">
    <property type="entry name" value="HAD-like_sf"/>
</dbReference>
<comment type="catalytic activity">
    <reaction evidence="1 11">
        <text>2-phosphoglycolate + H2O = glycolate + phosphate</text>
        <dbReference type="Rhea" id="RHEA:14369"/>
        <dbReference type="ChEBI" id="CHEBI:15377"/>
        <dbReference type="ChEBI" id="CHEBI:29805"/>
        <dbReference type="ChEBI" id="CHEBI:43474"/>
        <dbReference type="ChEBI" id="CHEBI:58033"/>
        <dbReference type="EC" id="3.1.3.18"/>
    </reaction>
</comment>
<keyword evidence="13" id="KW-1185">Reference proteome</keyword>
<dbReference type="InterPro" id="IPR023198">
    <property type="entry name" value="PGP-like_dom2"/>
</dbReference>
<name>A0A106BLF3_THIDE</name>
<dbReference type="NCBIfam" id="TIGR01449">
    <property type="entry name" value="PGP_bact"/>
    <property type="match status" value="1"/>
</dbReference>
<dbReference type="GO" id="GO:0046295">
    <property type="term" value="P:glycolate biosynthetic process"/>
    <property type="evidence" value="ECO:0007669"/>
    <property type="project" value="UniProtKB-UniRule"/>
</dbReference>
<dbReference type="GO" id="GO:0005829">
    <property type="term" value="C:cytosol"/>
    <property type="evidence" value="ECO:0007669"/>
    <property type="project" value="TreeGrafter"/>
</dbReference>
<evidence type="ECO:0000256" key="7">
    <source>
        <dbReference type="ARBA" id="ARBA00022801"/>
    </source>
</evidence>
<dbReference type="SFLD" id="SFLDG01135">
    <property type="entry name" value="C1.5.6:_HAD__Beta-PGM__Phospha"/>
    <property type="match status" value="1"/>
</dbReference>
<evidence type="ECO:0000256" key="11">
    <source>
        <dbReference type="HAMAP-Rule" id="MF_00495"/>
    </source>
</evidence>
<dbReference type="Pfam" id="PF13419">
    <property type="entry name" value="HAD_2"/>
    <property type="match status" value="1"/>
</dbReference>
<dbReference type="PANTHER" id="PTHR43434">
    <property type="entry name" value="PHOSPHOGLYCOLATE PHOSPHATASE"/>
    <property type="match status" value="1"/>
</dbReference>
<dbReference type="GO" id="GO:0006281">
    <property type="term" value="P:DNA repair"/>
    <property type="evidence" value="ECO:0007669"/>
    <property type="project" value="TreeGrafter"/>
</dbReference>
<evidence type="ECO:0000256" key="9">
    <source>
        <dbReference type="ARBA" id="ARBA00023277"/>
    </source>
</evidence>
<dbReference type="InterPro" id="IPR006439">
    <property type="entry name" value="HAD-SF_hydro_IA"/>
</dbReference>
<dbReference type="AlphaFoldDB" id="A0A106BLF3"/>
<dbReference type="GO" id="GO:0008967">
    <property type="term" value="F:phosphoglycolate phosphatase activity"/>
    <property type="evidence" value="ECO:0007669"/>
    <property type="project" value="UniProtKB-UniRule"/>
</dbReference>
<dbReference type="Gene3D" id="3.40.50.1000">
    <property type="entry name" value="HAD superfamily/HAD-like"/>
    <property type="match status" value="1"/>
</dbReference>
<dbReference type="EC" id="3.1.3.18" evidence="5 11"/>
<feature type="binding site" evidence="11">
    <location>
        <position position="176"/>
    </location>
    <ligand>
        <name>Mg(2+)</name>
        <dbReference type="ChEBI" id="CHEBI:18420"/>
    </ligand>
</feature>
<evidence type="ECO:0000256" key="6">
    <source>
        <dbReference type="ARBA" id="ARBA00022723"/>
    </source>
</evidence>
<dbReference type="PATRIC" id="fig|36861.3.peg.2235"/>
<comment type="function">
    <text evidence="10 11">Specifically catalyzes the dephosphorylation of 2-phosphoglycolate. Is involved in the dissimilation of the intracellular 2-phosphoglycolate formed during the DNA repair of 3'-phosphoglycolate ends, a major class of DNA lesions induced by oxidative stress.</text>
</comment>
<proteinExistence type="inferred from homology"/>
<dbReference type="CDD" id="cd16417">
    <property type="entry name" value="HAD_PGPase"/>
    <property type="match status" value="1"/>
</dbReference>
<feature type="binding site" evidence="11">
    <location>
        <position position="15"/>
    </location>
    <ligand>
        <name>Mg(2+)</name>
        <dbReference type="ChEBI" id="CHEBI:18420"/>
    </ligand>
</feature>
<dbReference type="OrthoDB" id="9807630at2"/>
<dbReference type="RefSeq" id="WP_059757064.1">
    <property type="nucleotide sequence ID" value="NZ_LDUG01000034.1"/>
</dbReference>
<dbReference type="EMBL" id="LDUG01000034">
    <property type="protein sequence ID" value="KVW94630.1"/>
    <property type="molecule type" value="Genomic_DNA"/>
</dbReference>
<comment type="caution">
    <text evidence="12">The sequence shown here is derived from an EMBL/GenBank/DDBJ whole genome shotgun (WGS) entry which is preliminary data.</text>
</comment>
<dbReference type="PRINTS" id="PR00413">
    <property type="entry name" value="HADHALOGNASE"/>
</dbReference>
<dbReference type="Gene3D" id="1.10.150.240">
    <property type="entry name" value="Putative phosphatase, domain 2"/>
    <property type="match status" value="1"/>
</dbReference>
<evidence type="ECO:0000256" key="10">
    <source>
        <dbReference type="ARBA" id="ARBA00059247"/>
    </source>
</evidence>
<reference evidence="12 13" key="1">
    <citation type="journal article" date="2015" name="Appl. Environ. Microbiol.">
        <title>Aerobic and Anaerobic Thiosulfate Oxidation by a Cold-Adapted, Subglacial Chemoautotroph.</title>
        <authorList>
            <person name="Harrold Z.R."/>
            <person name="Skidmore M.L."/>
            <person name="Hamilton T.L."/>
            <person name="Desch L."/>
            <person name="Amada K."/>
            <person name="van Gelder W."/>
            <person name="Glover K."/>
            <person name="Roden E.E."/>
            <person name="Boyd E.S."/>
        </authorList>
    </citation>
    <scope>NUCLEOTIDE SEQUENCE [LARGE SCALE GENOMIC DNA]</scope>
    <source>
        <strain evidence="12 13">RG</strain>
    </source>
</reference>
<evidence type="ECO:0000256" key="1">
    <source>
        <dbReference type="ARBA" id="ARBA00000830"/>
    </source>
</evidence>
<dbReference type="GO" id="GO:0046872">
    <property type="term" value="F:metal ion binding"/>
    <property type="evidence" value="ECO:0007669"/>
    <property type="project" value="UniProtKB-KW"/>
</dbReference>
<dbReference type="SFLD" id="SFLDS00003">
    <property type="entry name" value="Haloacid_Dehalogenase"/>
    <property type="match status" value="1"/>
</dbReference>
<dbReference type="UniPathway" id="UPA00865">
    <property type="reaction ID" value="UER00834"/>
</dbReference>
<feature type="binding site" evidence="11">
    <location>
        <position position="13"/>
    </location>
    <ligand>
        <name>Mg(2+)</name>
        <dbReference type="ChEBI" id="CHEBI:18420"/>
    </ligand>
</feature>
<dbReference type="GO" id="GO:0005975">
    <property type="term" value="P:carbohydrate metabolic process"/>
    <property type="evidence" value="ECO:0007669"/>
    <property type="project" value="InterPro"/>
</dbReference>
<evidence type="ECO:0000256" key="2">
    <source>
        <dbReference type="ARBA" id="ARBA00001946"/>
    </source>
</evidence>
<gene>
    <name evidence="12" type="ORF">ABW22_12285</name>
</gene>
<comment type="similarity">
    <text evidence="4 11">Belongs to the HAD-like hydrolase superfamily. CbbY/CbbZ/Gph/YieH family.</text>
</comment>
<dbReference type="STRING" id="1123392.GCA_000376425_01848"/>
<evidence type="ECO:0000313" key="12">
    <source>
        <dbReference type="EMBL" id="KVW94630.1"/>
    </source>
</evidence>
<evidence type="ECO:0000256" key="4">
    <source>
        <dbReference type="ARBA" id="ARBA00006171"/>
    </source>
</evidence>
<dbReference type="InterPro" id="IPR041492">
    <property type="entry name" value="HAD_2"/>
</dbReference>
<evidence type="ECO:0000256" key="5">
    <source>
        <dbReference type="ARBA" id="ARBA00013078"/>
    </source>
</evidence>
<accession>A0A106BLF3</accession>
<dbReference type="FunFam" id="3.40.50.1000:FF:000022">
    <property type="entry name" value="Phosphoglycolate phosphatase"/>
    <property type="match status" value="1"/>
</dbReference>